<organism evidence="3 4">
    <name type="scientific">Ramazzottius varieornatus</name>
    <name type="common">Water bear</name>
    <name type="synonym">Tardigrade</name>
    <dbReference type="NCBI Taxonomy" id="947166"/>
    <lineage>
        <taxon>Eukaryota</taxon>
        <taxon>Metazoa</taxon>
        <taxon>Ecdysozoa</taxon>
        <taxon>Tardigrada</taxon>
        <taxon>Eutardigrada</taxon>
        <taxon>Parachela</taxon>
        <taxon>Hypsibioidea</taxon>
        <taxon>Ramazzottiidae</taxon>
        <taxon>Ramazzottius</taxon>
    </lineage>
</organism>
<dbReference type="PANTHER" id="PTHR13179:SF8">
    <property type="entry name" value="GATOR COMPLEX PROTEIN DEPDC5"/>
    <property type="match status" value="1"/>
</dbReference>
<keyword evidence="4" id="KW-1185">Reference proteome</keyword>
<dbReference type="GO" id="GO:0005096">
    <property type="term" value="F:GTPase activator activity"/>
    <property type="evidence" value="ECO:0007669"/>
    <property type="project" value="InterPro"/>
</dbReference>
<feature type="compositionally biased region" description="Basic residues" evidence="1">
    <location>
        <begin position="568"/>
        <end position="579"/>
    </location>
</feature>
<dbReference type="EMBL" id="BDGG01000004">
    <property type="protein sequence ID" value="GAU98393.1"/>
    <property type="molecule type" value="Genomic_DNA"/>
</dbReference>
<gene>
    <name evidence="3" type="primary">RvY_09547-1</name>
    <name evidence="3" type="synonym">RvY_09547.1</name>
    <name evidence="3" type="ORF">RvY_09547</name>
</gene>
<name>A0A1D1VHL7_RAMVA</name>
<dbReference type="SUPFAM" id="SSF46785">
    <property type="entry name" value="Winged helix' DNA-binding domain"/>
    <property type="match status" value="1"/>
</dbReference>
<evidence type="ECO:0000259" key="2">
    <source>
        <dbReference type="PROSITE" id="PS50186"/>
    </source>
</evidence>
<dbReference type="GO" id="GO:0034198">
    <property type="term" value="P:cellular response to amino acid starvation"/>
    <property type="evidence" value="ECO:0007669"/>
    <property type="project" value="TreeGrafter"/>
</dbReference>
<dbReference type="GO" id="GO:0005765">
    <property type="term" value="C:lysosomal membrane"/>
    <property type="evidence" value="ECO:0007669"/>
    <property type="project" value="TreeGrafter"/>
</dbReference>
<dbReference type="Pfam" id="PF23013">
    <property type="entry name" value="IML1_N"/>
    <property type="match status" value="1"/>
</dbReference>
<dbReference type="OrthoDB" id="39497at2759"/>
<feature type="region of interest" description="Disordered" evidence="1">
    <location>
        <begin position="620"/>
        <end position="708"/>
    </location>
</feature>
<reference evidence="3 4" key="1">
    <citation type="journal article" date="2016" name="Nat. Commun.">
        <title>Extremotolerant tardigrade genome and improved radiotolerance of human cultured cells by tardigrade-unique protein.</title>
        <authorList>
            <person name="Hashimoto T."/>
            <person name="Horikawa D.D."/>
            <person name="Saito Y."/>
            <person name="Kuwahara H."/>
            <person name="Kozuka-Hata H."/>
            <person name="Shin-I T."/>
            <person name="Minakuchi Y."/>
            <person name="Ohishi K."/>
            <person name="Motoyama A."/>
            <person name="Aizu T."/>
            <person name="Enomoto A."/>
            <person name="Kondo K."/>
            <person name="Tanaka S."/>
            <person name="Hara Y."/>
            <person name="Koshikawa S."/>
            <person name="Sagara H."/>
            <person name="Miura T."/>
            <person name="Yokobori S."/>
            <person name="Miyagawa K."/>
            <person name="Suzuki Y."/>
            <person name="Kubo T."/>
            <person name="Oyama M."/>
            <person name="Kohara Y."/>
            <person name="Fujiyama A."/>
            <person name="Arakawa K."/>
            <person name="Katayama T."/>
            <person name="Toyoda A."/>
            <person name="Kunieda T."/>
        </authorList>
    </citation>
    <scope>NUCLEOTIDE SEQUENCE [LARGE SCALE GENOMIC DNA]</scope>
    <source>
        <strain evidence="3 4">YOKOZUNA-1</strain>
    </source>
</reference>
<dbReference type="InterPro" id="IPR036390">
    <property type="entry name" value="WH_DNA-bd_sf"/>
</dbReference>
<dbReference type="InterPro" id="IPR055213">
    <property type="entry name" value="IML1_double_psi_beta_barrel"/>
</dbReference>
<protein>
    <recommendedName>
        <fullName evidence="2">DEP domain-containing protein</fullName>
    </recommendedName>
</protein>
<dbReference type="GO" id="GO:1990130">
    <property type="term" value="C:GATOR1 complex"/>
    <property type="evidence" value="ECO:0007669"/>
    <property type="project" value="TreeGrafter"/>
</dbReference>
<evidence type="ECO:0000313" key="4">
    <source>
        <dbReference type="Proteomes" id="UP000186922"/>
    </source>
</evidence>
<proteinExistence type="predicted"/>
<dbReference type="InterPro" id="IPR045838">
    <property type="entry name" value="DEPDC5_CTD"/>
</dbReference>
<dbReference type="InterPro" id="IPR000591">
    <property type="entry name" value="DEP_dom"/>
</dbReference>
<evidence type="ECO:0000256" key="1">
    <source>
        <dbReference type="SAM" id="MobiDB-lite"/>
    </source>
</evidence>
<feature type="domain" description="DEP" evidence="2">
    <location>
        <begin position="1126"/>
        <end position="1183"/>
    </location>
</feature>
<dbReference type="Pfam" id="PF19418">
    <property type="entry name" value="DEPDC5_CTD"/>
    <property type="match status" value="1"/>
</dbReference>
<dbReference type="Proteomes" id="UP000186922">
    <property type="component" value="Unassembled WGS sequence"/>
</dbReference>
<feature type="region of interest" description="Disordered" evidence="1">
    <location>
        <begin position="553"/>
        <end position="590"/>
    </location>
</feature>
<dbReference type="PANTHER" id="PTHR13179">
    <property type="entry name" value="DEP DOMAIN CONTAINING PROTEIN 5"/>
    <property type="match status" value="1"/>
</dbReference>
<dbReference type="GO" id="GO:1904262">
    <property type="term" value="P:negative regulation of TORC1 signaling"/>
    <property type="evidence" value="ECO:0007669"/>
    <property type="project" value="TreeGrafter"/>
</dbReference>
<comment type="caution">
    <text evidence="3">The sequence shown here is derived from an EMBL/GenBank/DDBJ whole genome shotgun (WGS) entry which is preliminary data.</text>
</comment>
<dbReference type="PROSITE" id="PS50186">
    <property type="entry name" value="DEP"/>
    <property type="match status" value="1"/>
</dbReference>
<dbReference type="InterPro" id="IPR027244">
    <property type="entry name" value="IML1"/>
</dbReference>
<accession>A0A1D1VHL7</accession>
<feature type="compositionally biased region" description="Acidic residues" evidence="1">
    <location>
        <begin position="669"/>
        <end position="680"/>
    </location>
</feature>
<dbReference type="GO" id="GO:0010508">
    <property type="term" value="P:positive regulation of autophagy"/>
    <property type="evidence" value="ECO:0007669"/>
    <property type="project" value="TreeGrafter"/>
</dbReference>
<feature type="region of interest" description="Disordered" evidence="1">
    <location>
        <begin position="456"/>
        <end position="503"/>
    </location>
</feature>
<evidence type="ECO:0000313" key="3">
    <source>
        <dbReference type="EMBL" id="GAU98393.1"/>
    </source>
</evidence>
<dbReference type="Pfam" id="PF12257">
    <property type="entry name" value="IML1"/>
    <property type="match status" value="1"/>
</dbReference>
<dbReference type="GO" id="GO:0035556">
    <property type="term" value="P:intracellular signal transduction"/>
    <property type="evidence" value="ECO:0007669"/>
    <property type="project" value="InterPro"/>
</dbReference>
<dbReference type="InterPro" id="IPR048255">
    <property type="entry name" value="IML1_N"/>
</dbReference>
<dbReference type="STRING" id="947166.A0A1D1VHL7"/>
<feature type="compositionally biased region" description="Basic and acidic residues" evidence="1">
    <location>
        <begin position="652"/>
        <end position="668"/>
    </location>
</feature>
<sequence>MDGSAPIGMRICKFQIHTVTMGRAGTPGEETKGGDELRLSARDFPDLKDGDIVEIYHVEDEFSRLLLQVKNTSFRADVGHNTISVEDSIAKTFQLRAYQNVIVKPVPFKEVELNLLELTLKDQYFSRSDMWRNRNALVGSCAHLHKKLEFGCGRTTVHEMWAKGGRVACGTIGENTKIVYRSMTANVYIFIQMSVEMWEFDHYGDLYFEKSIKGFLTDLFKKWQKQQANHDVTIVMFSRTFYDADSLEEFPCKMREGLLRDYKDRFYEDFYRIVVQNEKYDDWTFALIKLKTIFHSYNKTVLNFHNHPGVQLPRAYNSSASEGNVLEVLNMGLNVFEKHTVDRSFERTGQMCVVITPSTGVFEVDRELLTLTKQKSIDYGIGNDLVFMGEQPLHVVPLFILHNKRNWKKSGIEEPVDYAIPNWLNYSYYTSKDADPHVFVPRIRIPEKVLAAIHNGTPLMEEPAPTEKMDTDVASTPNRRKNKNTGKLQGNRPRGGRRLSESAAGPVNFAQKFLLGESRTQVASGVEAVHGSFLLSSSLETANPLRPNATKILENKPLEQPLSDQQRKPTKSPNPRHQRSLINPLAPSKIPVKLTSNRRRWVDIFPTDTSGAAVQTHHFRGTSHSEDAQNTLSKSPASDGARDTESPSSRVRPLDDGDRVNSEPIRDGDGDEGSTIEEEVGVGGSDAAVKSPRRIKTNRAASDVRGSPALSTGIWGNEHKKTIGTKKSYVWGITGEMEWSPNMTTGVDWKALTIPASLPITTDYLPDRRAIQNDYLVSDYSVLPEEPDMSPVNHAQGDAQEPSRYYSRPLSLRELYEELMCQRLQQGFQLISGSKTYTVDADFRVSEKISRKSHLNTQSEQCFLSLGRVFHRIRMDLSNITVTRFTPRHPYRIPRIDYKYRFMVPDMNRYEVSWVTFSHERFEEFNWNYLDFCILTKGRGDYPLEHPQMKCWKGQYFVLPCSQSIIKKISDDQSNSRCDIWNLFDRSPEEYDAMCDGFMRVIEMCNRMKRVQRGRKVNPAKRQPAPSRVLSLLGRSTHLNAISSPDLHGSQSAPTKNPSPLAVQYTSLEAFKAASNSLGLEVPSPHGSPARTSGLSVMSPLQDILEAMKAPFENIVTFQKQTDLQPGFFLSYEAVEWVMENLGIPCSELASELFSRMITDRLIVHASGKRSFPFVCGFYLYNIVQPGETRHPIEMELEDCDIDFDQVWIECAIANPAKGRLRFLEDRTRELGLLKQDHGIMSAEAALDRNNPYPFSSKKSCLINVDMYYRGSNRLEWAVANYHSTFTPDCAFEIELKWLQASGPMFGELMQVWGRRCPSNGFHLIPVPGDPFALPSKASSDPLRMPIFVPLQCDRIIGIIKASLHVEEDPRVYQKLVHMQEAILHRFGFISLQENARRIDVMTNSREYVHVSGGMFAMIPAHDNSKELEQLVEDCNTLPLAGYWWAWNNCLTKKWRAANTGDEAFLDKMLADFRRFCSNDESRLEDLWSEYTLETPILQF</sequence>